<keyword evidence="3 5" id="KW-0808">Transferase</keyword>
<keyword evidence="2" id="KW-0328">Glycosyltransferase</keyword>
<dbReference type="GO" id="GO:0016757">
    <property type="term" value="F:glycosyltransferase activity"/>
    <property type="evidence" value="ECO:0007669"/>
    <property type="project" value="UniProtKB-KW"/>
</dbReference>
<comment type="similarity">
    <text evidence="1">Belongs to the glycosyltransferase 2 family.</text>
</comment>
<organism evidence="5 6">
    <name type="scientific">Heyndrickxia coagulans DSM 1 = ATCC 7050</name>
    <dbReference type="NCBI Taxonomy" id="1121088"/>
    <lineage>
        <taxon>Bacteria</taxon>
        <taxon>Bacillati</taxon>
        <taxon>Bacillota</taxon>
        <taxon>Bacilli</taxon>
        <taxon>Bacillales</taxon>
        <taxon>Bacillaceae</taxon>
        <taxon>Heyndrickxia</taxon>
    </lineage>
</organism>
<comment type="caution">
    <text evidence="5">The sequence shown here is derived from an EMBL/GenBank/DDBJ whole genome shotgun (WGS) entry which is preliminary data.</text>
</comment>
<gene>
    <name evidence="5" type="ORF">SAMN02745208_02921</name>
</gene>
<evidence type="ECO:0000259" key="4">
    <source>
        <dbReference type="Pfam" id="PF00535"/>
    </source>
</evidence>
<evidence type="ECO:0000313" key="6">
    <source>
        <dbReference type="Proteomes" id="UP000184029"/>
    </source>
</evidence>
<accession>A0A8B4BXD6</accession>
<proteinExistence type="inferred from homology"/>
<dbReference type="EMBL" id="FQUB01000094">
    <property type="protein sequence ID" value="SHF93088.1"/>
    <property type="molecule type" value="Genomic_DNA"/>
</dbReference>
<dbReference type="InterPro" id="IPR029044">
    <property type="entry name" value="Nucleotide-diphossugar_trans"/>
</dbReference>
<dbReference type="KEGG" id="bcoa:BF29_2853"/>
<dbReference type="Proteomes" id="UP000184029">
    <property type="component" value="Unassembled WGS sequence"/>
</dbReference>
<evidence type="ECO:0000256" key="3">
    <source>
        <dbReference type="ARBA" id="ARBA00022679"/>
    </source>
</evidence>
<protein>
    <submittedName>
        <fullName evidence="5">Glycosyl transferase family 2</fullName>
    </submittedName>
</protein>
<dbReference type="GeneID" id="29813614"/>
<dbReference type="CDD" id="cd00761">
    <property type="entry name" value="Glyco_tranf_GTA_type"/>
    <property type="match status" value="1"/>
</dbReference>
<name>A0A8B4BXD6_HEYCO</name>
<dbReference type="SUPFAM" id="SSF53448">
    <property type="entry name" value="Nucleotide-diphospho-sugar transferases"/>
    <property type="match status" value="1"/>
</dbReference>
<sequence length="350" mass="41154">MWMPKVSIILPVFNVSNYIRKCLISIIEQKGFKDYEVIIVNDGTEDDSIDKIIDLIDFYNNIKLINKSNGGVGQARNIGISRSIGQYILFVDSDDWLEKDMIYTMYKRAVNTNSEIVICGANKAYEDNSIEKMELGNLPRDSFPKDEVIKTFLNRNFLIGNFLWNKLIKRDLLVSNNIFFPEKQDFGEDALIVLKTLFYANKIAIVQQQLYNYLQRNGSITKGDLKKEAIFIKNLHRMKKFLLEKQLLEKYKVEFRNYELRIFLNINGRASRNLWSEDAVFLKKIVKNEIQSIKFKKVVFGNSIDYKTKFKFLLYKIKLDNAAYYFLQKFLSGNLHTNKVISKKEKKWVR</sequence>
<dbReference type="AlphaFoldDB" id="A0A8B4BXD6"/>
<evidence type="ECO:0000313" key="5">
    <source>
        <dbReference type="EMBL" id="SHF93088.1"/>
    </source>
</evidence>
<dbReference type="PANTHER" id="PTHR22916:SF51">
    <property type="entry name" value="GLYCOSYLTRANSFERASE EPSH-RELATED"/>
    <property type="match status" value="1"/>
</dbReference>
<dbReference type="Pfam" id="PF00535">
    <property type="entry name" value="Glycos_transf_2"/>
    <property type="match status" value="1"/>
</dbReference>
<evidence type="ECO:0000256" key="2">
    <source>
        <dbReference type="ARBA" id="ARBA00022676"/>
    </source>
</evidence>
<dbReference type="InterPro" id="IPR001173">
    <property type="entry name" value="Glyco_trans_2-like"/>
</dbReference>
<reference evidence="5 6" key="1">
    <citation type="submission" date="2016-11" db="EMBL/GenBank/DDBJ databases">
        <authorList>
            <person name="Varghese N."/>
            <person name="Submissions S."/>
        </authorList>
    </citation>
    <scope>NUCLEOTIDE SEQUENCE [LARGE SCALE GENOMIC DNA]</scope>
    <source>
        <strain evidence="5 6">DSM 1</strain>
    </source>
</reference>
<dbReference type="Gene3D" id="3.90.550.10">
    <property type="entry name" value="Spore Coat Polysaccharide Biosynthesis Protein SpsA, Chain A"/>
    <property type="match status" value="1"/>
</dbReference>
<dbReference type="RefSeq" id="WP_029142502.1">
    <property type="nucleotide sequence ID" value="NZ_ALAS01000192.1"/>
</dbReference>
<evidence type="ECO:0000256" key="1">
    <source>
        <dbReference type="ARBA" id="ARBA00006739"/>
    </source>
</evidence>
<feature type="domain" description="Glycosyltransferase 2-like" evidence="4">
    <location>
        <begin position="7"/>
        <end position="135"/>
    </location>
</feature>
<dbReference type="PANTHER" id="PTHR22916">
    <property type="entry name" value="GLYCOSYLTRANSFERASE"/>
    <property type="match status" value="1"/>
</dbReference>